<protein>
    <submittedName>
        <fullName evidence="2">Unnamed protein product</fullName>
    </submittedName>
</protein>
<comment type="caution">
    <text evidence="2">The sequence shown here is derived from an EMBL/GenBank/DDBJ whole genome shotgun (WGS) entry which is preliminary data.</text>
</comment>
<reference evidence="2" key="1">
    <citation type="submission" date="2023-04" db="EMBL/GenBank/DDBJ databases">
        <title>Aspergillus oryzae var. brunneus NBRC 4377.</title>
        <authorList>
            <person name="Ichikawa N."/>
            <person name="Sato H."/>
            <person name="Tonouchi N."/>
        </authorList>
    </citation>
    <scope>NUCLEOTIDE SEQUENCE</scope>
    <source>
        <strain evidence="2">NBRC 4377</strain>
    </source>
</reference>
<dbReference type="Proteomes" id="UP001165189">
    <property type="component" value="Unassembled WGS sequence"/>
</dbReference>
<dbReference type="PANTHER" id="PTHR15237:SF0">
    <property type="entry name" value="CELL CYCLE CHECKPOINT CONTROL PROTEIN"/>
    <property type="match status" value="1"/>
</dbReference>
<proteinExistence type="predicted"/>
<sequence>MVALSFSLAPEALYQLHDALTCLAKFYETVAIEAEFDLVSALRLDKDTAVERCEVELHEHPDQTECRLAIKMFCGLVAIDKKDFEYFLAEDNLHIAITLKDFKAVIAHAESAHSTITARYTRPTRPLQLAYDFGGVKTEFTLMTTGDPDSDIPDSSRAPELSARQTPAPAGVSRANVTSNTSHMPPPRARSIRPLTGTPGASVRGTDTNTQSQRPPPASIQFDSLFVPADDDRQWDVPNDEEEEAEDRLGWDATGDQVWQRTDLPRRITDQS</sequence>
<gene>
    <name evidence="2" type="ORF">Aory05_000879300</name>
</gene>
<accession>A0ABQ6L6N3</accession>
<dbReference type="Pfam" id="PF04139">
    <property type="entry name" value="Rad9"/>
    <property type="match status" value="1"/>
</dbReference>
<dbReference type="EMBL" id="BSYB01000039">
    <property type="protein sequence ID" value="GMG50268.1"/>
    <property type="molecule type" value="Genomic_DNA"/>
</dbReference>
<evidence type="ECO:0000313" key="2">
    <source>
        <dbReference type="EMBL" id="GMG50268.1"/>
    </source>
</evidence>
<feature type="compositionally biased region" description="Basic and acidic residues" evidence="1">
    <location>
        <begin position="263"/>
        <end position="272"/>
    </location>
</feature>
<feature type="region of interest" description="Disordered" evidence="1">
    <location>
        <begin position="142"/>
        <end position="272"/>
    </location>
</feature>
<dbReference type="Gene3D" id="3.70.10.10">
    <property type="match status" value="1"/>
</dbReference>
<name>A0ABQ6L6N3_ASPOZ</name>
<dbReference type="InterPro" id="IPR007268">
    <property type="entry name" value="Rad9/Ddc1"/>
</dbReference>
<organism evidence="2 3">
    <name type="scientific">Aspergillus oryzae var. brunneus</name>
    <dbReference type="NCBI Taxonomy" id="332754"/>
    <lineage>
        <taxon>Eukaryota</taxon>
        <taxon>Fungi</taxon>
        <taxon>Dikarya</taxon>
        <taxon>Ascomycota</taxon>
        <taxon>Pezizomycotina</taxon>
        <taxon>Eurotiomycetes</taxon>
        <taxon>Eurotiomycetidae</taxon>
        <taxon>Eurotiales</taxon>
        <taxon>Aspergillaceae</taxon>
        <taxon>Aspergillus</taxon>
        <taxon>Aspergillus subgen. Circumdati</taxon>
    </lineage>
</organism>
<evidence type="ECO:0000256" key="1">
    <source>
        <dbReference type="SAM" id="MobiDB-lite"/>
    </source>
</evidence>
<keyword evidence="3" id="KW-1185">Reference proteome</keyword>
<evidence type="ECO:0000313" key="3">
    <source>
        <dbReference type="Proteomes" id="UP001165189"/>
    </source>
</evidence>
<dbReference type="PANTHER" id="PTHR15237">
    <property type="entry name" value="DNA REPAIR PROTEIN RAD9"/>
    <property type="match status" value="1"/>
</dbReference>